<name>A0A517MZ95_9BACT</name>
<organism evidence="13 14">
    <name type="scientific">Adhaeretor mobilis</name>
    <dbReference type="NCBI Taxonomy" id="1930276"/>
    <lineage>
        <taxon>Bacteria</taxon>
        <taxon>Pseudomonadati</taxon>
        <taxon>Planctomycetota</taxon>
        <taxon>Planctomycetia</taxon>
        <taxon>Pirellulales</taxon>
        <taxon>Lacipirellulaceae</taxon>
        <taxon>Adhaeretor</taxon>
    </lineage>
</organism>
<dbReference type="Pfam" id="PF02602">
    <property type="entry name" value="HEM4"/>
    <property type="match status" value="1"/>
</dbReference>
<dbReference type="RefSeq" id="WP_145061549.1">
    <property type="nucleotide sequence ID" value="NZ_CP036263.1"/>
</dbReference>
<sequence length="507" mass="53639">MAVPTGKVYLVGSGPGDPGLLTLRGRELLARADVVLYDYLANPLLMRHAQADAELICLGRHGQAQGRGRIVDQEDIHRQMVAAAQNGKQVVRLKGGDPGVFGRMGEELAALEAAGVAYEIVPGVTAALAASSYSGVPLTHRDHASCVALITGQESRMKSGSKLDMAGLARFPGTLVFYMGVTTAPDWSSELIAHGKPGDTPVAIVRHASLPTQKVLTSTLGELASVLAPGKIRPPAIIVVGEAVVARSTLQWFSSRPLFGRQVLVARPEHQAAELTAQLSELGASVLLQPGISINEPKDWQPVDEAISRFAEYDWLVFSSVNGVNYFLERLLKSGSDLRSLSGIKLASVGPGTTEALAAFHLKADLQPDEYRAEALAEALSGEAEGNRFLLLRASRGREVLAELLRSAGAEVEQVVVYQSSDVIEPAEEVGTAMATGKVDWTLVTSSAIARSLIAMFGEQLHQTRLAAISPITADVLSEAGYSPTVVAEQHTPESLLVAILAAETAG</sequence>
<dbReference type="GO" id="GO:0009236">
    <property type="term" value="P:cobalamin biosynthetic process"/>
    <property type="evidence" value="ECO:0007669"/>
    <property type="project" value="UniProtKB-KW"/>
</dbReference>
<comment type="pathway">
    <text evidence="9">Cofactor biosynthesis; adenosylcobalamin biosynthesis; precorrin-2 from uroporphyrinogen III: step 1/1.</text>
</comment>
<keyword evidence="3" id="KW-0169">Cobalamin biosynthesis</keyword>
<dbReference type="Gene3D" id="3.40.50.10090">
    <property type="match status" value="2"/>
</dbReference>
<evidence type="ECO:0000313" key="13">
    <source>
        <dbReference type="EMBL" id="QDT00200.1"/>
    </source>
</evidence>
<dbReference type="GO" id="GO:0004852">
    <property type="term" value="F:uroporphyrinogen-III synthase activity"/>
    <property type="evidence" value="ECO:0007669"/>
    <property type="project" value="InterPro"/>
</dbReference>
<evidence type="ECO:0000256" key="4">
    <source>
        <dbReference type="ARBA" id="ARBA00022603"/>
    </source>
</evidence>
<dbReference type="PANTHER" id="PTHR45790:SF3">
    <property type="entry name" value="S-ADENOSYL-L-METHIONINE-DEPENDENT UROPORPHYRINOGEN III METHYLTRANSFERASE, CHLOROPLASTIC"/>
    <property type="match status" value="1"/>
</dbReference>
<keyword evidence="4 10" id="KW-0489">Methyltransferase</keyword>
<dbReference type="InterPro" id="IPR014777">
    <property type="entry name" value="4pyrrole_Mease_sub1"/>
</dbReference>
<dbReference type="EMBL" id="CP036263">
    <property type="protein sequence ID" value="QDT00200.1"/>
    <property type="molecule type" value="Genomic_DNA"/>
</dbReference>
<reference evidence="13 14" key="1">
    <citation type="submission" date="2019-02" db="EMBL/GenBank/DDBJ databases">
        <title>Deep-cultivation of Planctomycetes and their phenomic and genomic characterization uncovers novel biology.</title>
        <authorList>
            <person name="Wiegand S."/>
            <person name="Jogler M."/>
            <person name="Boedeker C."/>
            <person name="Pinto D."/>
            <person name="Vollmers J."/>
            <person name="Rivas-Marin E."/>
            <person name="Kohn T."/>
            <person name="Peeters S.H."/>
            <person name="Heuer A."/>
            <person name="Rast P."/>
            <person name="Oberbeckmann S."/>
            <person name="Bunk B."/>
            <person name="Jeske O."/>
            <person name="Meyerdierks A."/>
            <person name="Storesund J.E."/>
            <person name="Kallscheuer N."/>
            <person name="Luecker S."/>
            <person name="Lage O.M."/>
            <person name="Pohl T."/>
            <person name="Merkel B.J."/>
            <person name="Hornburger P."/>
            <person name="Mueller R.-W."/>
            <person name="Bruemmer F."/>
            <person name="Labrenz M."/>
            <person name="Spormann A.M."/>
            <person name="Op den Camp H."/>
            <person name="Overmann J."/>
            <person name="Amann R."/>
            <person name="Jetten M.S.M."/>
            <person name="Mascher T."/>
            <person name="Medema M.H."/>
            <person name="Devos D.P."/>
            <person name="Kaster A.-K."/>
            <person name="Ovreas L."/>
            <person name="Rohde M."/>
            <person name="Galperin M.Y."/>
            <person name="Jogler C."/>
        </authorList>
    </citation>
    <scope>NUCLEOTIDE SEQUENCE [LARGE SCALE GENOMIC DNA]</scope>
    <source>
        <strain evidence="13 14">HG15A2</strain>
    </source>
</reference>
<keyword evidence="6" id="KW-0949">S-adenosyl-L-methionine</keyword>
<evidence type="ECO:0000256" key="9">
    <source>
        <dbReference type="ARBA" id="ARBA00060548"/>
    </source>
</evidence>
<dbReference type="Proteomes" id="UP000319852">
    <property type="component" value="Chromosome"/>
</dbReference>
<keyword evidence="14" id="KW-1185">Reference proteome</keyword>
<dbReference type="NCBIfam" id="TIGR01469">
    <property type="entry name" value="cobA_cysG_Cterm"/>
    <property type="match status" value="1"/>
</dbReference>
<evidence type="ECO:0000256" key="10">
    <source>
        <dbReference type="RuleBase" id="RU003960"/>
    </source>
</evidence>
<evidence type="ECO:0000256" key="6">
    <source>
        <dbReference type="ARBA" id="ARBA00022691"/>
    </source>
</evidence>
<comment type="pathway">
    <text evidence="8">Porphyrin-containing compound metabolism; siroheme biosynthesis; precorrin-2 from uroporphyrinogen III: step 1/1.</text>
</comment>
<evidence type="ECO:0000313" key="14">
    <source>
        <dbReference type="Proteomes" id="UP000319852"/>
    </source>
</evidence>
<feature type="domain" description="Tetrapyrrole methylase" evidence="11">
    <location>
        <begin position="7"/>
        <end position="224"/>
    </location>
</feature>
<dbReference type="InterPro" id="IPR003754">
    <property type="entry name" value="4pyrrol_synth_uPrphyn_synth"/>
</dbReference>
<dbReference type="KEGG" id="amob:HG15A2_35350"/>
<dbReference type="FunFam" id="3.30.950.10:FF:000001">
    <property type="entry name" value="Siroheme synthase"/>
    <property type="match status" value="1"/>
</dbReference>
<dbReference type="InterPro" id="IPR036108">
    <property type="entry name" value="4pyrrol_syn_uPrphyn_synt_sf"/>
</dbReference>
<dbReference type="InterPro" id="IPR014776">
    <property type="entry name" value="4pyrrole_Mease_sub2"/>
</dbReference>
<feature type="domain" description="Tetrapyrrole biosynthesis uroporphyrinogen III synthase" evidence="12">
    <location>
        <begin position="274"/>
        <end position="497"/>
    </location>
</feature>
<dbReference type="InterPro" id="IPR006366">
    <property type="entry name" value="CobA/CysG_C"/>
</dbReference>
<evidence type="ECO:0000256" key="2">
    <source>
        <dbReference type="ARBA" id="ARBA00012162"/>
    </source>
</evidence>
<comment type="similarity">
    <text evidence="1 10">Belongs to the precorrin methyltransferase family.</text>
</comment>
<dbReference type="InterPro" id="IPR035996">
    <property type="entry name" value="4pyrrol_Methylase_sf"/>
</dbReference>
<dbReference type="SUPFAM" id="SSF69618">
    <property type="entry name" value="HemD-like"/>
    <property type="match status" value="1"/>
</dbReference>
<evidence type="ECO:0000259" key="11">
    <source>
        <dbReference type="Pfam" id="PF00590"/>
    </source>
</evidence>
<dbReference type="SUPFAM" id="SSF53790">
    <property type="entry name" value="Tetrapyrrole methylase"/>
    <property type="match status" value="1"/>
</dbReference>
<dbReference type="AlphaFoldDB" id="A0A517MZ95"/>
<dbReference type="OrthoDB" id="9815856at2"/>
<dbReference type="CDD" id="cd11642">
    <property type="entry name" value="SUMT"/>
    <property type="match status" value="1"/>
</dbReference>
<dbReference type="PANTHER" id="PTHR45790">
    <property type="entry name" value="SIROHEME SYNTHASE-RELATED"/>
    <property type="match status" value="1"/>
</dbReference>
<protein>
    <recommendedName>
        <fullName evidence="2">uroporphyrinogen-III C-methyltransferase</fullName>
        <ecNumber evidence="2">2.1.1.107</ecNumber>
    </recommendedName>
</protein>
<evidence type="ECO:0000256" key="8">
    <source>
        <dbReference type="ARBA" id="ARBA00025705"/>
    </source>
</evidence>
<dbReference type="GO" id="GO:0019354">
    <property type="term" value="P:siroheme biosynthetic process"/>
    <property type="evidence" value="ECO:0007669"/>
    <property type="project" value="InterPro"/>
</dbReference>
<evidence type="ECO:0000256" key="7">
    <source>
        <dbReference type="ARBA" id="ARBA00023244"/>
    </source>
</evidence>
<dbReference type="Gene3D" id="3.40.1010.10">
    <property type="entry name" value="Cobalt-precorrin-4 Transmethylase, Domain 1"/>
    <property type="match status" value="1"/>
</dbReference>
<dbReference type="InterPro" id="IPR000878">
    <property type="entry name" value="4pyrrol_Mease"/>
</dbReference>
<dbReference type="GO" id="GO:0004851">
    <property type="term" value="F:uroporphyrin-III C-methyltransferase activity"/>
    <property type="evidence" value="ECO:0007669"/>
    <property type="project" value="UniProtKB-EC"/>
</dbReference>
<dbReference type="InterPro" id="IPR003043">
    <property type="entry name" value="Uropor_MeTrfase_CS"/>
</dbReference>
<dbReference type="PROSITE" id="PS00839">
    <property type="entry name" value="SUMT_1"/>
    <property type="match status" value="1"/>
</dbReference>
<dbReference type="Pfam" id="PF00590">
    <property type="entry name" value="TP_methylase"/>
    <property type="match status" value="1"/>
</dbReference>
<keyword evidence="7" id="KW-0627">Porphyrin biosynthesis</keyword>
<evidence type="ECO:0000256" key="3">
    <source>
        <dbReference type="ARBA" id="ARBA00022573"/>
    </source>
</evidence>
<dbReference type="CDD" id="cd06578">
    <property type="entry name" value="HemD"/>
    <property type="match status" value="1"/>
</dbReference>
<dbReference type="PROSITE" id="PS00840">
    <property type="entry name" value="SUMT_2"/>
    <property type="match status" value="1"/>
</dbReference>
<dbReference type="GO" id="GO:0032259">
    <property type="term" value="P:methylation"/>
    <property type="evidence" value="ECO:0007669"/>
    <property type="project" value="UniProtKB-KW"/>
</dbReference>
<evidence type="ECO:0000256" key="1">
    <source>
        <dbReference type="ARBA" id="ARBA00005879"/>
    </source>
</evidence>
<dbReference type="NCBIfam" id="NF004790">
    <property type="entry name" value="PRK06136.1"/>
    <property type="match status" value="1"/>
</dbReference>
<dbReference type="FunFam" id="3.40.1010.10:FF:000001">
    <property type="entry name" value="Siroheme synthase"/>
    <property type="match status" value="1"/>
</dbReference>
<dbReference type="EC" id="2.1.1.107" evidence="2"/>
<proteinExistence type="inferred from homology"/>
<accession>A0A517MZ95</accession>
<dbReference type="InterPro" id="IPR050161">
    <property type="entry name" value="Siro_Cobalamin_biosynth"/>
</dbReference>
<evidence type="ECO:0000256" key="5">
    <source>
        <dbReference type="ARBA" id="ARBA00022679"/>
    </source>
</evidence>
<keyword evidence="5 10" id="KW-0808">Transferase</keyword>
<dbReference type="Gene3D" id="3.30.950.10">
    <property type="entry name" value="Methyltransferase, Cobalt-precorrin-4 Transmethylase, Domain 2"/>
    <property type="match status" value="1"/>
</dbReference>
<evidence type="ECO:0000259" key="12">
    <source>
        <dbReference type="Pfam" id="PF02602"/>
    </source>
</evidence>
<gene>
    <name evidence="13" type="primary">nasF</name>
    <name evidence="13" type="ORF">HG15A2_35350</name>
</gene>